<evidence type="ECO:0000256" key="10">
    <source>
        <dbReference type="ARBA" id="ARBA00023015"/>
    </source>
</evidence>
<evidence type="ECO:0000313" key="23">
    <source>
        <dbReference type="EMBL" id="RVX13337.1"/>
    </source>
</evidence>
<dbReference type="Proteomes" id="UP000288805">
    <property type="component" value="Unassembled WGS sequence"/>
</dbReference>
<evidence type="ECO:0000256" key="8">
    <source>
        <dbReference type="ARBA" id="ARBA00022679"/>
    </source>
</evidence>
<evidence type="ECO:0000256" key="6">
    <source>
        <dbReference type="ARBA" id="ARBA00022553"/>
    </source>
</evidence>
<keyword evidence="9" id="KW-0949">S-adenosyl-L-methionine</keyword>
<evidence type="ECO:0000256" key="7">
    <source>
        <dbReference type="ARBA" id="ARBA00022603"/>
    </source>
</evidence>
<evidence type="ECO:0000256" key="21">
    <source>
        <dbReference type="ARBA" id="ARBA00079339"/>
    </source>
</evidence>
<evidence type="ECO:0000256" key="1">
    <source>
        <dbReference type="ARBA" id="ARBA00004408"/>
    </source>
</evidence>
<evidence type="ECO:0000256" key="20">
    <source>
        <dbReference type="ARBA" id="ARBA00064494"/>
    </source>
</evidence>
<evidence type="ECO:0000313" key="24">
    <source>
        <dbReference type="Proteomes" id="UP000288805"/>
    </source>
</evidence>
<evidence type="ECO:0000256" key="3">
    <source>
        <dbReference type="ARBA" id="ARBA00004604"/>
    </source>
</evidence>
<dbReference type="Pfam" id="PF09445">
    <property type="entry name" value="Methyltransf_15"/>
    <property type="match status" value="1"/>
</dbReference>
<comment type="catalytic activity">
    <reaction evidence="15">
        <text>a 5'-end (N(7)-methyl 5'-triphosphoguanosine)-ribonucleoside in snoRNA + S-adenosyl-L-methionine = a 5'-end (N(2),N(7)-dimethyl 5'-triphosphoguanosine)-ribonucleoside in snoRNA + S-adenosyl-L-homocysteine + H(+)</text>
        <dbReference type="Rhea" id="RHEA:78475"/>
        <dbReference type="Rhea" id="RHEA-COMP:19086"/>
        <dbReference type="Rhea" id="RHEA-COMP:19088"/>
        <dbReference type="ChEBI" id="CHEBI:15378"/>
        <dbReference type="ChEBI" id="CHEBI:57856"/>
        <dbReference type="ChEBI" id="CHEBI:59789"/>
        <dbReference type="ChEBI" id="CHEBI:156461"/>
        <dbReference type="ChEBI" id="CHEBI:172880"/>
    </reaction>
    <physiologicalReaction direction="left-to-right" evidence="15">
        <dbReference type="Rhea" id="RHEA:78476"/>
    </physiologicalReaction>
</comment>
<evidence type="ECO:0000256" key="14">
    <source>
        <dbReference type="ARBA" id="ARBA00047418"/>
    </source>
</evidence>
<proteinExistence type="inferred from homology"/>
<dbReference type="SUPFAM" id="SSF53335">
    <property type="entry name" value="S-adenosyl-L-methionine-dependent methyltransferases"/>
    <property type="match status" value="1"/>
</dbReference>
<gene>
    <name evidence="23" type="primary">Tgs1_3</name>
    <name evidence="23" type="ORF">CK203_021125</name>
</gene>
<dbReference type="EMBL" id="QGNW01000024">
    <property type="protein sequence ID" value="RVX13337.1"/>
    <property type="molecule type" value="Genomic_DNA"/>
</dbReference>
<dbReference type="GO" id="GO:0005737">
    <property type="term" value="C:cytoplasm"/>
    <property type="evidence" value="ECO:0007669"/>
    <property type="project" value="UniProtKB-SubCell"/>
</dbReference>
<evidence type="ECO:0000256" key="17">
    <source>
        <dbReference type="ARBA" id="ARBA00049075"/>
    </source>
</evidence>
<evidence type="ECO:0000256" key="2">
    <source>
        <dbReference type="ARBA" id="ARBA00004496"/>
    </source>
</evidence>
<evidence type="ECO:0000256" key="11">
    <source>
        <dbReference type="ARBA" id="ARBA00023163"/>
    </source>
</evidence>
<comment type="catalytic activity">
    <reaction evidence="17">
        <text>a 5'-end (N(7)-methyl 5'-triphosphoguanosine)-ribonucleoside in snRNA + S-adenosyl-L-methionine = a 5'-end (N(2),N(7)-dimethyl 5'-triphosphoguanosine)-ribonucleoside in snRNA + S-adenosyl-L-homocysteine + H(+)</text>
        <dbReference type="Rhea" id="RHEA:78471"/>
        <dbReference type="Rhea" id="RHEA-COMP:19085"/>
        <dbReference type="Rhea" id="RHEA-COMP:19087"/>
        <dbReference type="ChEBI" id="CHEBI:15378"/>
        <dbReference type="ChEBI" id="CHEBI:57856"/>
        <dbReference type="ChEBI" id="CHEBI:59789"/>
        <dbReference type="ChEBI" id="CHEBI:156461"/>
        <dbReference type="ChEBI" id="CHEBI:172880"/>
    </reaction>
    <physiologicalReaction direction="left-to-right" evidence="17">
        <dbReference type="Rhea" id="RHEA:78472"/>
    </physiologicalReaction>
</comment>
<keyword evidence="10" id="KW-0805">Transcription regulation</keyword>
<dbReference type="Gene3D" id="3.40.50.150">
    <property type="entry name" value="Vaccinia Virus protein VP39"/>
    <property type="match status" value="1"/>
</dbReference>
<evidence type="ECO:0000256" key="9">
    <source>
        <dbReference type="ARBA" id="ARBA00022691"/>
    </source>
</evidence>
<comment type="catalytic activity">
    <reaction evidence="14">
        <text>a 5'-end (N(2),N(7)-dimethyl 5'-triphosphoguanosine)-ribonucleoside in snoRNA + S-adenosyl-L-methionine = a 5'-end (N(2),N(2),N(7)-trimethyl 5'-triphosphoguanosine)-ribonucleoside in snoRNA + S-adenosyl-L-homocysteine + H(+)</text>
        <dbReference type="Rhea" id="RHEA:78507"/>
        <dbReference type="Rhea" id="RHEA-COMP:19088"/>
        <dbReference type="Rhea" id="RHEA-COMP:19090"/>
        <dbReference type="ChEBI" id="CHEBI:15378"/>
        <dbReference type="ChEBI" id="CHEBI:57856"/>
        <dbReference type="ChEBI" id="CHEBI:59789"/>
        <dbReference type="ChEBI" id="CHEBI:167623"/>
        <dbReference type="ChEBI" id="CHEBI:172880"/>
    </reaction>
    <physiologicalReaction direction="left-to-right" evidence="14">
        <dbReference type="Rhea" id="RHEA:78508"/>
    </physiologicalReaction>
</comment>
<dbReference type="CDD" id="cd02440">
    <property type="entry name" value="AdoMet_MTases"/>
    <property type="match status" value="1"/>
</dbReference>
<keyword evidence="12" id="KW-0539">Nucleus</keyword>
<evidence type="ECO:0000256" key="15">
    <source>
        <dbReference type="ARBA" id="ARBA00048740"/>
    </source>
</evidence>
<evidence type="ECO:0000256" key="5">
    <source>
        <dbReference type="ARBA" id="ARBA00022490"/>
    </source>
</evidence>
<evidence type="ECO:0000256" key="16">
    <source>
        <dbReference type="ARBA" id="ARBA00048763"/>
    </source>
</evidence>
<keyword evidence="5" id="KW-0963">Cytoplasm</keyword>
<dbReference type="FunFam" id="3.40.50.150:FF:000066">
    <property type="entry name" value="Trimethylguanosine synthase 1"/>
    <property type="match status" value="1"/>
</dbReference>
<evidence type="ECO:0000256" key="22">
    <source>
        <dbReference type="ARBA" id="ARBA00081504"/>
    </source>
</evidence>
<comment type="subcellular location">
    <subcellularLocation>
        <location evidence="2">Cytoplasm</location>
    </subcellularLocation>
    <subcellularLocation>
        <location evidence="1">Nucleus</location>
        <location evidence="1">Cajal body</location>
    </subcellularLocation>
    <subcellularLocation>
        <location evidence="3">Nucleus</location>
        <location evidence="3">Nucleolus</location>
    </subcellularLocation>
</comment>
<dbReference type="AlphaFoldDB" id="A0A438JWJ6"/>
<name>A0A438JWJ6_VITVI</name>
<organism evidence="23 24">
    <name type="scientific">Vitis vinifera</name>
    <name type="common">Grape</name>
    <dbReference type="NCBI Taxonomy" id="29760"/>
    <lineage>
        <taxon>Eukaryota</taxon>
        <taxon>Viridiplantae</taxon>
        <taxon>Streptophyta</taxon>
        <taxon>Embryophyta</taxon>
        <taxon>Tracheophyta</taxon>
        <taxon>Spermatophyta</taxon>
        <taxon>Magnoliopsida</taxon>
        <taxon>eudicotyledons</taxon>
        <taxon>Gunneridae</taxon>
        <taxon>Pentapetalae</taxon>
        <taxon>rosids</taxon>
        <taxon>Vitales</taxon>
        <taxon>Vitaceae</taxon>
        <taxon>Viteae</taxon>
        <taxon>Vitis</taxon>
    </lineage>
</organism>
<dbReference type="GO" id="GO:0015030">
    <property type="term" value="C:Cajal body"/>
    <property type="evidence" value="ECO:0007669"/>
    <property type="project" value="UniProtKB-SubCell"/>
</dbReference>
<dbReference type="GO" id="GO:0008168">
    <property type="term" value="F:methyltransferase activity"/>
    <property type="evidence" value="ECO:0007669"/>
    <property type="project" value="UniProtKB-KW"/>
</dbReference>
<reference evidence="23 24" key="1">
    <citation type="journal article" date="2018" name="PLoS Genet.">
        <title>Population sequencing reveals clonal diversity and ancestral inbreeding in the grapevine cultivar Chardonnay.</title>
        <authorList>
            <person name="Roach M.J."/>
            <person name="Johnson D.L."/>
            <person name="Bohlmann J."/>
            <person name="van Vuuren H.J."/>
            <person name="Jones S.J."/>
            <person name="Pretorius I.S."/>
            <person name="Schmidt S.A."/>
            <person name="Borneman A.R."/>
        </authorList>
    </citation>
    <scope>NUCLEOTIDE SEQUENCE [LARGE SCALE GENOMIC DNA]</scope>
    <source>
        <strain evidence="24">cv. Chardonnay</strain>
        <tissue evidence="23">Leaf</tissue>
    </source>
</reference>
<evidence type="ECO:0000256" key="12">
    <source>
        <dbReference type="ARBA" id="ARBA00023242"/>
    </source>
</evidence>
<accession>A0A438JWJ6</accession>
<dbReference type="PANTHER" id="PTHR14741">
    <property type="entry name" value="S-ADENOSYLMETHIONINE-DEPENDENT METHYLTRANSFERASE RELATED"/>
    <property type="match status" value="1"/>
</dbReference>
<keyword evidence="7" id="KW-0489">Methyltransferase</keyword>
<comment type="similarity">
    <text evidence="13">Belongs to the methyltransferase superfamily. Trimethylguanosine synthase family.</text>
</comment>
<keyword evidence="8" id="KW-0808">Transferase</keyword>
<comment type="function">
    <text evidence="19">Catalyzes the 2 serial methylation steps for the conversion of the 7-monomethylguanosine (m(7)G) caps of snRNAs and snoRNAs to a 2,2,7-trimethylguanosine (m(2,2,7)G) cap structure. The enzyme is specific for guanine, and N7 methylation must precede N2 methylation. Hypermethylation of the m7G cap of U snRNAs leads to their concentration in nuclear foci, their colocalization with coilin and the formation of canonical Cajal bodies (CBs). Plays a role in transcriptional regulation.</text>
</comment>
<evidence type="ECO:0000256" key="4">
    <source>
        <dbReference type="ARBA" id="ARBA00018517"/>
    </source>
</evidence>
<evidence type="ECO:0000256" key="18">
    <source>
        <dbReference type="ARBA" id="ARBA00049790"/>
    </source>
</evidence>
<dbReference type="GO" id="GO:0005730">
    <property type="term" value="C:nucleolus"/>
    <property type="evidence" value="ECO:0007669"/>
    <property type="project" value="UniProtKB-SubCell"/>
</dbReference>
<dbReference type="PANTHER" id="PTHR14741:SF41">
    <property type="entry name" value="TRIMETHYLGUANOSINE SYNTHASE"/>
    <property type="match status" value="1"/>
</dbReference>
<dbReference type="InterPro" id="IPR029063">
    <property type="entry name" value="SAM-dependent_MTases_sf"/>
</dbReference>
<comment type="catalytic activity">
    <reaction evidence="16">
        <text>a 5'-end (N(2),N(7)-dimethyl 5'-triphosphoguanosine)-ribonucleoside in snRNA + S-adenosyl-L-methionine = a 5'-end (N(2),N(2),N(7)-trimethyl 5'-triphosphoguanosine)-ribonucleoside in snRNA + S-adenosyl-L-homocysteine + H(+)</text>
        <dbReference type="Rhea" id="RHEA:78479"/>
        <dbReference type="Rhea" id="RHEA-COMP:19087"/>
        <dbReference type="Rhea" id="RHEA-COMP:19089"/>
        <dbReference type="ChEBI" id="CHEBI:15378"/>
        <dbReference type="ChEBI" id="CHEBI:57856"/>
        <dbReference type="ChEBI" id="CHEBI:59789"/>
        <dbReference type="ChEBI" id="CHEBI:167623"/>
        <dbReference type="ChEBI" id="CHEBI:172880"/>
    </reaction>
    <physiologicalReaction direction="left-to-right" evidence="16">
        <dbReference type="Rhea" id="RHEA:78480"/>
    </physiologicalReaction>
</comment>
<sequence>MGNGCLRQLSLELGIEFLFSGKINAFWETNKSSVEHTLKPALFHGTIFNDRWLHTLKPWHGLKPPPSFCFLSSVKIKGRKRTTEKGISPLVEKYWLQRYNLFSSYDDGIKMDEEGWFSVTPEEIAIRHAERSGGGCVIDCFSGVGGNTIQFAKMCHHVVAIDLDPHKVELAFNNAKIYGVEDYIDFIIGDFFQLASSLKFPAPLDCVSFVLLGVLYNILGDVAFLAPPWGGPSYKTIPNFSLDLLKPKDGYSIFQAAQAITPNIIMFLPRNVDLRQVEELSWLSSPPLNIEIEENYVQNHLKGITAYFGGTAFGKLNL</sequence>
<dbReference type="InterPro" id="IPR019012">
    <property type="entry name" value="RNA_cap_Gua-N2-MeTrfase"/>
</dbReference>
<comment type="caution">
    <text evidence="23">The sequence shown here is derived from an EMBL/GenBank/DDBJ whole genome shotgun (WGS) entry which is preliminary data.</text>
</comment>
<evidence type="ECO:0000256" key="19">
    <source>
        <dbReference type="ARBA" id="ARBA00057179"/>
    </source>
</evidence>
<keyword evidence="11" id="KW-0804">Transcription</keyword>
<comment type="subunit">
    <text evidence="20">May form homooligomers. Interacts with CREBBP/CBP, EED/WAIT1, EP300/P300, NCOA6/PRIP, PPARBP/PBP and SMN.</text>
</comment>
<keyword evidence="6" id="KW-0597">Phosphoprotein</keyword>
<evidence type="ECO:0000256" key="13">
    <source>
        <dbReference type="ARBA" id="ARBA00025783"/>
    </source>
</evidence>
<dbReference type="GO" id="GO:0036261">
    <property type="term" value="P:7-methylguanosine cap hypermethylation"/>
    <property type="evidence" value="ECO:0007669"/>
    <property type="project" value="InterPro"/>
</dbReference>
<protein>
    <recommendedName>
        <fullName evidence="4">Trimethylguanosine synthase</fullName>
    </recommendedName>
    <alternativeName>
        <fullName evidence="18">Cap-specific guanine-N(2) methyltransferase</fullName>
    </alternativeName>
    <alternativeName>
        <fullName evidence="21">Nuclear receptor coactivator 6-interacting protein</fullName>
    </alternativeName>
    <alternativeName>
        <fullName evidence="22">PRIP-interacting protein with methyltransferase motif</fullName>
    </alternativeName>
</protein>